<organism evidence="1">
    <name type="scientific">viral metagenome</name>
    <dbReference type="NCBI Taxonomy" id="1070528"/>
    <lineage>
        <taxon>unclassified sequences</taxon>
        <taxon>metagenomes</taxon>
        <taxon>organismal metagenomes</taxon>
    </lineage>
</organism>
<accession>A0A6M3IDB7</accession>
<sequence>MEQELVKWCEFERRITVLEMNLQQLVNQTLQMNKDVLTRFDNAAKTFDETSNRLTQLESRRV</sequence>
<proteinExistence type="predicted"/>
<dbReference type="AlphaFoldDB" id="A0A6M3IDB7"/>
<name>A0A6M3IDB7_9ZZZZ</name>
<dbReference type="EMBL" id="MT141158">
    <property type="protein sequence ID" value="QJA55429.1"/>
    <property type="molecule type" value="Genomic_DNA"/>
</dbReference>
<gene>
    <name evidence="1" type="ORF">MM415B02048_0011</name>
</gene>
<evidence type="ECO:0000313" key="1">
    <source>
        <dbReference type="EMBL" id="QJA55429.1"/>
    </source>
</evidence>
<reference evidence="1" key="1">
    <citation type="submission" date="2020-03" db="EMBL/GenBank/DDBJ databases">
        <title>The deep terrestrial virosphere.</title>
        <authorList>
            <person name="Holmfeldt K."/>
            <person name="Nilsson E."/>
            <person name="Simone D."/>
            <person name="Lopez-Fernandez M."/>
            <person name="Wu X."/>
            <person name="de Brujin I."/>
            <person name="Lundin D."/>
            <person name="Andersson A."/>
            <person name="Bertilsson S."/>
            <person name="Dopson M."/>
        </authorList>
    </citation>
    <scope>NUCLEOTIDE SEQUENCE</scope>
    <source>
        <strain evidence="1">MM415B02048</strain>
    </source>
</reference>
<protein>
    <submittedName>
        <fullName evidence="1">Uncharacterized protein</fullName>
    </submittedName>
</protein>